<comment type="caution">
    <text evidence="2">The sequence shown here is derived from an EMBL/GenBank/DDBJ whole genome shotgun (WGS) entry which is preliminary data.</text>
</comment>
<feature type="region of interest" description="Disordered" evidence="1">
    <location>
        <begin position="1"/>
        <end position="29"/>
    </location>
</feature>
<dbReference type="AlphaFoldDB" id="A0A9N9J9A6"/>
<feature type="non-terminal residue" evidence="2">
    <location>
        <position position="1"/>
    </location>
</feature>
<accession>A0A9N9J9A6</accession>
<feature type="non-terminal residue" evidence="2">
    <location>
        <position position="75"/>
    </location>
</feature>
<dbReference type="Proteomes" id="UP000789570">
    <property type="component" value="Unassembled WGS sequence"/>
</dbReference>
<dbReference type="OrthoDB" id="2430002at2759"/>
<evidence type="ECO:0000313" key="2">
    <source>
        <dbReference type="EMBL" id="CAG8769751.1"/>
    </source>
</evidence>
<feature type="compositionally biased region" description="Acidic residues" evidence="1">
    <location>
        <begin position="8"/>
        <end position="18"/>
    </location>
</feature>
<gene>
    <name evidence="2" type="ORF">FCALED_LOCUS17461</name>
</gene>
<evidence type="ECO:0000256" key="1">
    <source>
        <dbReference type="SAM" id="MobiDB-lite"/>
    </source>
</evidence>
<protein>
    <submittedName>
        <fullName evidence="2">13975_t:CDS:1</fullName>
    </submittedName>
</protein>
<organism evidence="2 3">
    <name type="scientific">Funneliformis caledonium</name>
    <dbReference type="NCBI Taxonomy" id="1117310"/>
    <lineage>
        <taxon>Eukaryota</taxon>
        <taxon>Fungi</taxon>
        <taxon>Fungi incertae sedis</taxon>
        <taxon>Mucoromycota</taxon>
        <taxon>Glomeromycotina</taxon>
        <taxon>Glomeromycetes</taxon>
        <taxon>Glomerales</taxon>
        <taxon>Glomeraceae</taxon>
        <taxon>Funneliformis</taxon>
    </lineage>
</organism>
<evidence type="ECO:0000313" key="3">
    <source>
        <dbReference type="Proteomes" id="UP000789570"/>
    </source>
</evidence>
<proteinExistence type="predicted"/>
<name>A0A9N9J9A6_9GLOM</name>
<dbReference type="EMBL" id="CAJVPQ010026811">
    <property type="protein sequence ID" value="CAG8769751.1"/>
    <property type="molecule type" value="Genomic_DNA"/>
</dbReference>
<sequence>FAKKEDSNDLSDLEEVLQDDNTSDKENEDPAMVTLQNLKKHQGKGQLLGIKRFKSSHEDSKPIAKNQCRYKNCGN</sequence>
<reference evidence="2" key="1">
    <citation type="submission" date="2021-06" db="EMBL/GenBank/DDBJ databases">
        <authorList>
            <person name="Kallberg Y."/>
            <person name="Tangrot J."/>
            <person name="Rosling A."/>
        </authorList>
    </citation>
    <scope>NUCLEOTIDE SEQUENCE</scope>
    <source>
        <strain evidence="2">UK204</strain>
    </source>
</reference>
<keyword evidence="3" id="KW-1185">Reference proteome</keyword>